<organism evidence="1">
    <name type="scientific">Noccaea caerulescens</name>
    <name type="common">Alpine penny-cress</name>
    <name type="synonym">Thlaspi caerulescens</name>
    <dbReference type="NCBI Taxonomy" id="107243"/>
    <lineage>
        <taxon>Eukaryota</taxon>
        <taxon>Viridiplantae</taxon>
        <taxon>Streptophyta</taxon>
        <taxon>Embryophyta</taxon>
        <taxon>Tracheophyta</taxon>
        <taxon>Spermatophyta</taxon>
        <taxon>Magnoliopsida</taxon>
        <taxon>eudicotyledons</taxon>
        <taxon>Gunneridae</taxon>
        <taxon>Pentapetalae</taxon>
        <taxon>rosids</taxon>
        <taxon>malvids</taxon>
        <taxon>Brassicales</taxon>
        <taxon>Brassicaceae</taxon>
        <taxon>Coluteocarpeae</taxon>
        <taxon>Noccaea</taxon>
    </lineage>
</organism>
<dbReference type="AlphaFoldDB" id="A0A1J3CDM2"/>
<evidence type="ECO:0000313" key="1">
    <source>
        <dbReference type="EMBL" id="JAU03872.1"/>
    </source>
</evidence>
<evidence type="ECO:0000313" key="3">
    <source>
        <dbReference type="EMBL" id="JAU95911.1"/>
    </source>
</evidence>
<dbReference type="EMBL" id="GEVM01010027">
    <property type="protein sequence ID" value="JAU95911.1"/>
    <property type="molecule type" value="Transcribed_RNA"/>
</dbReference>
<accession>A0A1J3CDM2</accession>
<reference evidence="1" key="1">
    <citation type="submission" date="2016-07" db="EMBL/GenBank/DDBJ databases">
        <title>De novo transcriptome assembly of four accessions of the metal hyperaccumulator plant Noccaea caerulescens.</title>
        <authorList>
            <person name="Blande D."/>
            <person name="Halimaa P."/>
            <person name="Tervahauta A.I."/>
            <person name="Aarts M.G."/>
            <person name="Karenlampi S.O."/>
        </authorList>
    </citation>
    <scope>NUCLEOTIDE SEQUENCE</scope>
</reference>
<name>A0A1J3CDM2_NOCCA</name>
<dbReference type="EMBL" id="GEVI01028448">
    <property type="protein sequence ID" value="JAU03872.1"/>
    <property type="molecule type" value="Transcribed_RNA"/>
</dbReference>
<dbReference type="EMBL" id="GEVK01005404">
    <property type="protein sequence ID" value="JAU47428.1"/>
    <property type="molecule type" value="Transcribed_RNA"/>
</dbReference>
<sequence>MIIGTTYGGGLSVKVFVESSVHNVASCRAESNDLYEEVLELLYKAYLDFSEELDMVGRVLRICWVSPLSVTDSHLGDGI</sequence>
<protein>
    <submittedName>
        <fullName evidence="1">Uncharacterized protein</fullName>
    </submittedName>
</protein>
<evidence type="ECO:0000313" key="2">
    <source>
        <dbReference type="EMBL" id="JAU47428.1"/>
    </source>
</evidence>
<proteinExistence type="predicted"/>
<gene>
    <name evidence="1" type="ORF">GA_TR21960_c0_g1_i1_g.72159</name>
    <name evidence="2" type="ORF">LC_TR9243_c0_g1_i1_g.33103</name>
    <name evidence="3" type="ORF">MP_TR8312_c3_g1_i1_g.26407</name>
</gene>